<dbReference type="Gene3D" id="3.30.2060.10">
    <property type="entry name" value="Penicillin-binding protein 1b domain"/>
    <property type="match status" value="1"/>
</dbReference>
<evidence type="ECO:0000256" key="5">
    <source>
        <dbReference type="ARBA" id="ARBA00022806"/>
    </source>
</evidence>
<dbReference type="Gene3D" id="3.40.50.300">
    <property type="entry name" value="P-loop containing nucleotide triphosphate hydrolases"/>
    <property type="match status" value="2"/>
</dbReference>
<evidence type="ECO:0000259" key="12">
    <source>
        <dbReference type="PROSITE" id="PS51194"/>
    </source>
</evidence>
<evidence type="ECO:0000256" key="7">
    <source>
        <dbReference type="ARBA" id="ARBA00023125"/>
    </source>
</evidence>
<dbReference type="InterPro" id="IPR036101">
    <property type="entry name" value="CarD-like/TRCF_RID_sf"/>
</dbReference>
<dbReference type="Pfam" id="PF00270">
    <property type="entry name" value="DEAD"/>
    <property type="match status" value="1"/>
</dbReference>
<dbReference type="PROSITE" id="PS51192">
    <property type="entry name" value="HELICASE_ATP_BIND_1"/>
    <property type="match status" value="1"/>
</dbReference>
<dbReference type="SUPFAM" id="SSF143517">
    <property type="entry name" value="TRCF domain-like"/>
    <property type="match status" value="1"/>
</dbReference>
<dbReference type="InterPro" id="IPR047112">
    <property type="entry name" value="RecG/Mfd"/>
</dbReference>
<name>A0A6L3SR14_9HYPH</name>
<dbReference type="Pfam" id="PF02559">
    <property type="entry name" value="CarD_TRCF_RID"/>
    <property type="match status" value="1"/>
</dbReference>
<dbReference type="SUPFAM" id="SSF141259">
    <property type="entry name" value="CarD-like"/>
    <property type="match status" value="1"/>
</dbReference>
<comment type="similarity">
    <text evidence="9">In the C-terminal section; belongs to the helicase family. RecG subfamily.</text>
</comment>
<keyword evidence="14" id="KW-1185">Reference proteome</keyword>
<dbReference type="PANTHER" id="PTHR47964">
    <property type="entry name" value="ATP-DEPENDENT DNA HELICASE HOMOLOG RECG, CHLOROPLASTIC"/>
    <property type="match status" value="1"/>
</dbReference>
<dbReference type="PROSITE" id="PS51194">
    <property type="entry name" value="HELICASE_CTER"/>
    <property type="match status" value="1"/>
</dbReference>
<comment type="caution">
    <text evidence="13">The sequence shown here is derived from an EMBL/GenBank/DDBJ whole genome shotgun (WGS) entry which is preliminary data.</text>
</comment>
<feature type="domain" description="Helicase ATP-binding" evidence="11">
    <location>
        <begin position="578"/>
        <end position="739"/>
    </location>
</feature>
<sequence length="1138" mass="122940">MAKRKQQTNPDVAPEAIAPRVPLGALAVALLDLERSARPLVHVARDNRRLERLAALLRALAPERGVAIYPEWDCLPYDRASPSRGVMGTRCGVLRWLTDHAARPDFVLTTAPALIQRVPPPEIWSGAHLELRVGDAIDPSGVVAELRRLGYIEDDRVDEPGEVALRGRVIDVFPAAAPRPCRIEHDEARITAIRSYDAVSQRSVAEVTVLVVDAATEIILAPDSAACLVPFSGQEHRLAQFYPGLASPLDYQPEARLVVETGAEERAAAFFEQIADGEETAVPSARSKAGQDGLYLDAAAWAAQVAERRVATASEDAGESATIPVFARDRRPNLAFARCLRERLAAQDRILLAGPAPALRRLIRQAEKATERNVRRVADWSAVLAAEPGAIVAIEAPLDAGFRLPERNVTAIAAADLLGQRGDAAIGAVPPVLPMGEVDLRVGDVAIDRDHGLCIFEGLERLSLAEGESGDALRLRFAGDDTLMVPVAQADRIWRYGSEADAVSLDRLEGGSWEKRRCQAEAAIAHTVRRMLEEAAARQEATAEPLVPPDREMERFAAGFGFALTADQASAVDGVLEDLASGRPMDRLVCGDVGFGKTEIALRAAAAALFAGKQVAVLAPTTVLVRQHLETFRRRFARFGIEAAQLSRLASPTEAKRVKAGLADGSIRLVVGTQALAGRGVRFSDLGLTIIDEEQRFGAKMKATLRAASQGAHVLTLTATPIPRTLQSALVGLQSLSVIATPPAVRQPIRTVIAPFAAEPVRAALMREHRRGGQSFVVCPRIEDIAPMRARLSEIAPELEILVAHGDLKPAAMDEVMVRFADSAGDVLLATNIIESGLDVPRANTMLVWRADRFGLAQLHQLRGRVGRGQRRGVAYLLGDPEQPLAPATEKRLRTLEALDRLGAGFAISARDLDMRGAGDLVGDAQAGHVKLIGLGLYQHLLELTLRAAKGEPAEDWSPEIRLGVSGCVPEDYVPEPELRVGLYTRLLRLRERHEVAALRGEVEDRFGPLPRPVEDLMTLAELRTACAQLGITRLSGGPEGIAADFRAGSADALTALDPEMARRGNRLILPRGSADPTERATLAAAFLERLLEARQEARQEARNEEGQESEKPAGREERRADPKPRRTVAKRADPAMA</sequence>
<dbReference type="Gene3D" id="3.90.1150.50">
    <property type="entry name" value="Transcription-repair-coupling factor, D7 domain"/>
    <property type="match status" value="1"/>
</dbReference>
<dbReference type="SMART" id="SM00487">
    <property type="entry name" value="DEXDc"/>
    <property type="match status" value="1"/>
</dbReference>
<dbReference type="GO" id="GO:0016787">
    <property type="term" value="F:hydrolase activity"/>
    <property type="evidence" value="ECO:0007669"/>
    <property type="project" value="UniProtKB-KW"/>
</dbReference>
<keyword evidence="1 9" id="KW-0963">Cytoplasm</keyword>
<dbReference type="EMBL" id="VZZK01000037">
    <property type="protein sequence ID" value="KAB1074511.1"/>
    <property type="molecule type" value="Genomic_DNA"/>
</dbReference>
<dbReference type="GO" id="GO:0000716">
    <property type="term" value="P:transcription-coupled nucleotide-excision repair, DNA damage recognition"/>
    <property type="evidence" value="ECO:0007669"/>
    <property type="project" value="UniProtKB-UniRule"/>
</dbReference>
<dbReference type="GO" id="GO:0003678">
    <property type="term" value="F:DNA helicase activity"/>
    <property type="evidence" value="ECO:0007669"/>
    <property type="project" value="TreeGrafter"/>
</dbReference>
<dbReference type="HAMAP" id="MF_00969">
    <property type="entry name" value="TRCF"/>
    <property type="match status" value="1"/>
</dbReference>
<keyword evidence="4 9" id="KW-0378">Hydrolase</keyword>
<dbReference type="GO" id="GO:0003684">
    <property type="term" value="F:damaged DNA binding"/>
    <property type="evidence" value="ECO:0007669"/>
    <property type="project" value="InterPro"/>
</dbReference>
<dbReference type="OrthoDB" id="9804325at2"/>
<keyword evidence="7 9" id="KW-0238">DNA-binding</keyword>
<dbReference type="SUPFAM" id="SSF52540">
    <property type="entry name" value="P-loop containing nucleoside triphosphate hydrolases"/>
    <property type="match status" value="3"/>
</dbReference>
<dbReference type="RefSeq" id="WP_151003746.1">
    <property type="nucleotide sequence ID" value="NZ_VZZK01000037.1"/>
</dbReference>
<dbReference type="GO" id="GO:0006355">
    <property type="term" value="P:regulation of DNA-templated transcription"/>
    <property type="evidence" value="ECO:0007669"/>
    <property type="project" value="UniProtKB-UniRule"/>
</dbReference>
<dbReference type="InterPro" id="IPR037235">
    <property type="entry name" value="TRCF-like_C_D7"/>
</dbReference>
<organism evidence="13 14">
    <name type="scientific">Methylobacterium soli</name>
    <dbReference type="NCBI Taxonomy" id="553447"/>
    <lineage>
        <taxon>Bacteria</taxon>
        <taxon>Pseudomonadati</taxon>
        <taxon>Pseudomonadota</taxon>
        <taxon>Alphaproteobacteria</taxon>
        <taxon>Hyphomicrobiales</taxon>
        <taxon>Methylobacteriaceae</taxon>
        <taxon>Methylobacterium</taxon>
    </lineage>
</organism>
<proteinExistence type="inferred from homology"/>
<reference evidence="13 14" key="1">
    <citation type="submission" date="2019-09" db="EMBL/GenBank/DDBJ databases">
        <title>YIM 48816 draft genome.</title>
        <authorList>
            <person name="Jiang L."/>
        </authorList>
    </citation>
    <scope>NUCLEOTIDE SEQUENCE [LARGE SCALE GENOMIC DNA]</scope>
    <source>
        <strain evidence="13 14">YIM 48816</strain>
    </source>
</reference>
<evidence type="ECO:0000259" key="11">
    <source>
        <dbReference type="PROSITE" id="PS51192"/>
    </source>
</evidence>
<keyword evidence="8 9" id="KW-0234">DNA repair</keyword>
<keyword evidence="3 9" id="KW-0227">DNA damage</keyword>
<feature type="domain" description="Helicase C-terminal" evidence="12">
    <location>
        <begin position="760"/>
        <end position="914"/>
    </location>
</feature>
<comment type="subcellular location">
    <subcellularLocation>
        <location evidence="9">Cytoplasm</location>
    </subcellularLocation>
</comment>
<dbReference type="Pfam" id="PF03461">
    <property type="entry name" value="TRCF"/>
    <property type="match status" value="1"/>
</dbReference>
<evidence type="ECO:0000256" key="3">
    <source>
        <dbReference type="ARBA" id="ARBA00022763"/>
    </source>
</evidence>
<dbReference type="GO" id="GO:0005524">
    <property type="term" value="F:ATP binding"/>
    <property type="evidence" value="ECO:0007669"/>
    <property type="project" value="UniProtKB-UniRule"/>
</dbReference>
<comment type="function">
    <text evidence="9">Couples transcription and DNA repair by recognizing RNA polymerase (RNAP) stalled at DNA lesions. Mediates ATP-dependent release of RNAP and its truncated transcript from the DNA, and recruitment of nucleotide excision repair machinery to the damaged site.</text>
</comment>
<dbReference type="SMART" id="SM01058">
    <property type="entry name" value="CarD_TRCF"/>
    <property type="match status" value="1"/>
</dbReference>
<dbReference type="Pfam" id="PF17757">
    <property type="entry name" value="UvrB_inter"/>
    <property type="match status" value="1"/>
</dbReference>
<evidence type="ECO:0000256" key="9">
    <source>
        <dbReference type="HAMAP-Rule" id="MF_00969"/>
    </source>
</evidence>
<evidence type="ECO:0000313" key="13">
    <source>
        <dbReference type="EMBL" id="KAB1074511.1"/>
    </source>
</evidence>
<dbReference type="PANTHER" id="PTHR47964:SF1">
    <property type="entry name" value="ATP-DEPENDENT DNA HELICASE HOMOLOG RECG, CHLOROPLASTIC"/>
    <property type="match status" value="1"/>
</dbReference>
<protein>
    <recommendedName>
        <fullName evidence="9">Transcription-repair-coupling factor</fullName>
        <shortName evidence="9">TRCF</shortName>
        <ecNumber evidence="9">3.6.4.-</ecNumber>
    </recommendedName>
</protein>
<feature type="region of interest" description="Disordered" evidence="10">
    <location>
        <begin position="1097"/>
        <end position="1138"/>
    </location>
</feature>
<evidence type="ECO:0000313" key="14">
    <source>
        <dbReference type="Proteomes" id="UP000474159"/>
    </source>
</evidence>
<dbReference type="GO" id="GO:0005737">
    <property type="term" value="C:cytoplasm"/>
    <property type="evidence" value="ECO:0007669"/>
    <property type="project" value="UniProtKB-SubCell"/>
</dbReference>
<evidence type="ECO:0000256" key="10">
    <source>
        <dbReference type="SAM" id="MobiDB-lite"/>
    </source>
</evidence>
<evidence type="ECO:0000256" key="1">
    <source>
        <dbReference type="ARBA" id="ARBA00022490"/>
    </source>
</evidence>
<dbReference type="InterPro" id="IPR005118">
    <property type="entry name" value="TRCF_C"/>
</dbReference>
<evidence type="ECO:0000256" key="2">
    <source>
        <dbReference type="ARBA" id="ARBA00022741"/>
    </source>
</evidence>
<keyword evidence="5 13" id="KW-0347">Helicase</keyword>
<dbReference type="Proteomes" id="UP000474159">
    <property type="component" value="Unassembled WGS sequence"/>
</dbReference>
<dbReference type="Gene3D" id="3.40.50.11180">
    <property type="match status" value="1"/>
</dbReference>
<dbReference type="InterPro" id="IPR001650">
    <property type="entry name" value="Helicase_C-like"/>
</dbReference>
<comment type="similarity">
    <text evidence="9">In the N-terminal section; belongs to the UvrB family.</text>
</comment>
<keyword evidence="2 9" id="KW-0547">Nucleotide-binding</keyword>
<dbReference type="Gene3D" id="2.40.10.170">
    <property type="match status" value="1"/>
</dbReference>
<dbReference type="InterPro" id="IPR027417">
    <property type="entry name" value="P-loop_NTPase"/>
</dbReference>
<dbReference type="InterPro" id="IPR014001">
    <property type="entry name" value="Helicase_ATP-bd"/>
</dbReference>
<gene>
    <name evidence="9" type="primary">mfd</name>
    <name evidence="13" type="ORF">F6X53_25835</name>
</gene>
<dbReference type="InterPro" id="IPR003711">
    <property type="entry name" value="CarD-like/TRCF_RID"/>
</dbReference>
<accession>A0A6L3SR14</accession>
<dbReference type="InterPro" id="IPR041471">
    <property type="entry name" value="UvrB_inter"/>
</dbReference>
<dbReference type="InterPro" id="IPR004576">
    <property type="entry name" value="Mfd"/>
</dbReference>
<evidence type="ECO:0000256" key="6">
    <source>
        <dbReference type="ARBA" id="ARBA00022840"/>
    </source>
</evidence>
<dbReference type="AlphaFoldDB" id="A0A6L3SR14"/>
<keyword evidence="6 9" id="KW-0067">ATP-binding</keyword>
<dbReference type="SMART" id="SM00982">
    <property type="entry name" value="TRCF"/>
    <property type="match status" value="1"/>
</dbReference>
<evidence type="ECO:0000256" key="4">
    <source>
        <dbReference type="ARBA" id="ARBA00022801"/>
    </source>
</evidence>
<dbReference type="SMART" id="SM00490">
    <property type="entry name" value="HELICc"/>
    <property type="match status" value="1"/>
</dbReference>
<dbReference type="InterPro" id="IPR011545">
    <property type="entry name" value="DEAD/DEAH_box_helicase_dom"/>
</dbReference>
<dbReference type="EC" id="3.6.4.-" evidence="9"/>
<evidence type="ECO:0000256" key="8">
    <source>
        <dbReference type="ARBA" id="ARBA00023204"/>
    </source>
</evidence>
<dbReference type="Pfam" id="PF00271">
    <property type="entry name" value="Helicase_C"/>
    <property type="match status" value="1"/>
</dbReference>